<keyword evidence="2" id="KW-1185">Reference proteome</keyword>
<dbReference type="AlphaFoldDB" id="A0A9N9B3D3"/>
<evidence type="ECO:0000313" key="1">
    <source>
        <dbReference type="EMBL" id="CAG8549704.1"/>
    </source>
</evidence>
<feature type="non-terminal residue" evidence="1">
    <location>
        <position position="159"/>
    </location>
</feature>
<comment type="caution">
    <text evidence="1">The sequence shown here is derived from an EMBL/GenBank/DDBJ whole genome shotgun (WGS) entry which is preliminary data.</text>
</comment>
<dbReference type="EMBL" id="CAJVPZ010004655">
    <property type="protein sequence ID" value="CAG8549704.1"/>
    <property type="molecule type" value="Genomic_DNA"/>
</dbReference>
<name>A0A9N9B3D3_9GLOM</name>
<sequence>LAEIDSYQVLHHVLRTIWDGNFMSPIMHSLKSDNGANVLDICDITLDGDNLGPATLNFCEDNKHLDPEITYHLPTILSSTPTLSSEVHYELRTIPCGSWGGKVGEHHEQAVKDLVTKCYNEYLSPKAAIKVVEQILHELKDYRTKSYCHRIYVQKMNCK</sequence>
<accession>A0A9N9B3D3</accession>
<gene>
    <name evidence="1" type="ORF">RFULGI_LOCUS4596</name>
</gene>
<reference evidence="1" key="1">
    <citation type="submission" date="2021-06" db="EMBL/GenBank/DDBJ databases">
        <authorList>
            <person name="Kallberg Y."/>
            <person name="Tangrot J."/>
            <person name="Rosling A."/>
        </authorList>
    </citation>
    <scope>NUCLEOTIDE SEQUENCE</scope>
    <source>
        <strain evidence="1">IN212</strain>
    </source>
</reference>
<evidence type="ECO:0000313" key="2">
    <source>
        <dbReference type="Proteomes" id="UP000789396"/>
    </source>
</evidence>
<dbReference type="OrthoDB" id="2013972at2759"/>
<protein>
    <submittedName>
        <fullName evidence="1">5140_t:CDS:1</fullName>
    </submittedName>
</protein>
<organism evidence="1 2">
    <name type="scientific">Racocetra fulgida</name>
    <dbReference type="NCBI Taxonomy" id="60492"/>
    <lineage>
        <taxon>Eukaryota</taxon>
        <taxon>Fungi</taxon>
        <taxon>Fungi incertae sedis</taxon>
        <taxon>Mucoromycota</taxon>
        <taxon>Glomeromycotina</taxon>
        <taxon>Glomeromycetes</taxon>
        <taxon>Diversisporales</taxon>
        <taxon>Gigasporaceae</taxon>
        <taxon>Racocetra</taxon>
    </lineage>
</organism>
<proteinExistence type="predicted"/>
<dbReference type="Proteomes" id="UP000789396">
    <property type="component" value="Unassembled WGS sequence"/>
</dbReference>